<accession>A0A1E5TBU2</accession>
<reference evidence="2 3" key="1">
    <citation type="submission" date="2016-05" db="EMBL/GenBank/DDBJ databases">
        <title>Draft Genome Sequence of Algibacter sp. Strain SK-16 Isolated from the Surface Water of Aburatsubo Inlet.</title>
        <authorList>
            <person name="Wong S.-K."/>
            <person name="Yoshizawa S."/>
            <person name="Nakajima Y."/>
            <person name="Ogura Y."/>
            <person name="Tetsuya H."/>
            <person name="Hamasaki K."/>
        </authorList>
    </citation>
    <scope>NUCLEOTIDE SEQUENCE [LARGE SCALE GENOMIC DNA]</scope>
    <source>
        <strain evidence="2 3">SK-16</strain>
    </source>
</reference>
<evidence type="ECO:0000313" key="3">
    <source>
        <dbReference type="Proteomes" id="UP000095713"/>
    </source>
</evidence>
<dbReference type="InterPro" id="IPR029044">
    <property type="entry name" value="Nucleotide-diphossugar_trans"/>
</dbReference>
<dbReference type="OrthoDB" id="9788101at2"/>
<dbReference type="STRING" id="1849968.A8C32_00775"/>
<dbReference type="CDD" id="cd06433">
    <property type="entry name" value="GT_2_WfgS_like"/>
    <property type="match status" value="1"/>
</dbReference>
<sequence>MFHLSIITINYNNKAGLELTVKSVQNQQSSNYEHIIIDGGSTDGSKDVILENKHSFSYWVSEPDSGIYNAMNKGIKVAKGTYLLFLNSGDHFYKDNVLKQYSKYIIDKDIIYFNLNVVDSKEAYIKTYPNVLSFSYFTKDTLPHPATFINKEVFKKTSLYYEQFKIVSDWKFFIDAICKYNASYIQIDETLSTFYFDGGISSNPANKKIRQSERKQVLENEYRSYFQDVKDVLFYKSIVDNLRKSRIIKLLVRLGFLHKF</sequence>
<dbReference type="InterPro" id="IPR001173">
    <property type="entry name" value="Glyco_trans_2-like"/>
</dbReference>
<proteinExistence type="predicted"/>
<dbReference type="PANTHER" id="PTHR22916:SF67">
    <property type="entry name" value="COLANIC ACID BIOSYNTHESIS GLYCOSYL TRANSFERASE WCAE-RELATED"/>
    <property type="match status" value="1"/>
</dbReference>
<dbReference type="Gene3D" id="3.90.550.10">
    <property type="entry name" value="Spore Coat Polysaccharide Biosynthesis Protein SpsA, Chain A"/>
    <property type="match status" value="1"/>
</dbReference>
<dbReference type="EMBL" id="MDJD01000028">
    <property type="protein sequence ID" value="OEK08842.1"/>
    <property type="molecule type" value="Genomic_DNA"/>
</dbReference>
<evidence type="ECO:0000313" key="2">
    <source>
        <dbReference type="EMBL" id="OEK08842.1"/>
    </source>
</evidence>
<dbReference type="GO" id="GO:0016758">
    <property type="term" value="F:hexosyltransferase activity"/>
    <property type="evidence" value="ECO:0007669"/>
    <property type="project" value="UniProtKB-ARBA"/>
</dbReference>
<dbReference type="PANTHER" id="PTHR22916">
    <property type="entry name" value="GLYCOSYLTRANSFERASE"/>
    <property type="match status" value="1"/>
</dbReference>
<protein>
    <recommendedName>
        <fullName evidence="1">Glycosyltransferase 2-like domain-containing protein</fullName>
    </recommendedName>
</protein>
<dbReference type="Proteomes" id="UP000095713">
    <property type="component" value="Unassembled WGS sequence"/>
</dbReference>
<keyword evidence="3" id="KW-1185">Reference proteome</keyword>
<name>A0A1E5TBU2_9FLAO</name>
<organism evidence="2 3">
    <name type="scientific">Flavivirga aquatica</name>
    <dbReference type="NCBI Taxonomy" id="1849968"/>
    <lineage>
        <taxon>Bacteria</taxon>
        <taxon>Pseudomonadati</taxon>
        <taxon>Bacteroidota</taxon>
        <taxon>Flavobacteriia</taxon>
        <taxon>Flavobacteriales</taxon>
        <taxon>Flavobacteriaceae</taxon>
        <taxon>Flavivirga</taxon>
    </lineage>
</organism>
<dbReference type="Pfam" id="PF00535">
    <property type="entry name" value="Glycos_transf_2"/>
    <property type="match status" value="1"/>
</dbReference>
<dbReference type="RefSeq" id="WP_069829523.1">
    <property type="nucleotide sequence ID" value="NZ_MDJD01000028.1"/>
</dbReference>
<dbReference type="SUPFAM" id="SSF53448">
    <property type="entry name" value="Nucleotide-diphospho-sugar transferases"/>
    <property type="match status" value="1"/>
</dbReference>
<feature type="domain" description="Glycosyltransferase 2-like" evidence="1">
    <location>
        <begin position="5"/>
        <end position="131"/>
    </location>
</feature>
<dbReference type="AlphaFoldDB" id="A0A1E5TBU2"/>
<gene>
    <name evidence="2" type="ORF">A8C32_00775</name>
</gene>
<comment type="caution">
    <text evidence="2">The sequence shown here is derived from an EMBL/GenBank/DDBJ whole genome shotgun (WGS) entry which is preliminary data.</text>
</comment>
<evidence type="ECO:0000259" key="1">
    <source>
        <dbReference type="Pfam" id="PF00535"/>
    </source>
</evidence>